<feature type="signal peptide" evidence="1">
    <location>
        <begin position="1"/>
        <end position="20"/>
    </location>
</feature>
<dbReference type="Proteomes" id="UP000268094">
    <property type="component" value="Unassembled WGS sequence"/>
</dbReference>
<reference evidence="3" key="1">
    <citation type="submission" date="2018-09" db="EMBL/GenBank/DDBJ databases">
        <authorList>
            <person name="Livingstone P.G."/>
            <person name="Whitworth D.E."/>
        </authorList>
    </citation>
    <scope>NUCLEOTIDE SEQUENCE [LARGE SCALE GENOMIC DNA]</scope>
    <source>
        <strain evidence="3">CA054A</strain>
    </source>
</reference>
<dbReference type="SUPFAM" id="SSF50969">
    <property type="entry name" value="YVTN repeat-like/Quinoprotein amine dehydrogenase"/>
    <property type="match status" value="1"/>
</dbReference>
<evidence type="ECO:0000313" key="2">
    <source>
        <dbReference type="EMBL" id="RKG87268.1"/>
    </source>
</evidence>
<keyword evidence="2" id="KW-0808">Transferase</keyword>
<evidence type="ECO:0000256" key="1">
    <source>
        <dbReference type="SAM" id="SignalP"/>
    </source>
</evidence>
<gene>
    <name evidence="2" type="ORF">D7V88_16330</name>
</gene>
<dbReference type="InterPro" id="IPR007788">
    <property type="entry name" value="QCT"/>
</dbReference>
<dbReference type="InterPro" id="IPR011044">
    <property type="entry name" value="Quino_amine_DH_bsu"/>
</dbReference>
<protein>
    <submittedName>
        <fullName evidence="2">Glutaminyl-peptide cyclotransferase</fullName>
    </submittedName>
</protein>
<accession>A0A3A8IX41</accession>
<dbReference type="GO" id="GO:0016603">
    <property type="term" value="F:glutaminyl-peptide cyclotransferase activity"/>
    <property type="evidence" value="ECO:0007669"/>
    <property type="project" value="InterPro"/>
</dbReference>
<dbReference type="PANTHER" id="PTHR31270">
    <property type="entry name" value="GLUTAMINYL-PEPTIDE CYCLOTRANSFERASE"/>
    <property type="match status" value="1"/>
</dbReference>
<comment type="caution">
    <text evidence="2">The sequence shown here is derived from an EMBL/GenBank/DDBJ whole genome shotgun (WGS) entry which is preliminary data.</text>
</comment>
<evidence type="ECO:0000313" key="3">
    <source>
        <dbReference type="Proteomes" id="UP000268094"/>
    </source>
</evidence>
<name>A0A3A8IX41_9BACT</name>
<proteinExistence type="predicted"/>
<feature type="chain" id="PRO_5017229416" evidence="1">
    <location>
        <begin position="21"/>
        <end position="267"/>
    </location>
</feature>
<keyword evidence="3" id="KW-1185">Reference proteome</keyword>
<dbReference type="OrthoDB" id="9783700at2"/>
<organism evidence="2 3">
    <name type="scientific">Corallococcus terminator</name>
    <dbReference type="NCBI Taxonomy" id="2316733"/>
    <lineage>
        <taxon>Bacteria</taxon>
        <taxon>Pseudomonadati</taxon>
        <taxon>Myxococcota</taxon>
        <taxon>Myxococcia</taxon>
        <taxon>Myxococcales</taxon>
        <taxon>Cystobacterineae</taxon>
        <taxon>Myxococcaceae</taxon>
        <taxon>Corallococcus</taxon>
    </lineage>
</organism>
<dbReference type="InterPro" id="IPR015943">
    <property type="entry name" value="WD40/YVTN_repeat-like_dom_sf"/>
</dbReference>
<dbReference type="Gene3D" id="2.130.10.10">
    <property type="entry name" value="YVTN repeat-like/Quinoprotein amine dehydrogenase"/>
    <property type="match status" value="1"/>
</dbReference>
<dbReference type="PANTHER" id="PTHR31270:SF1">
    <property type="entry name" value="GLUTAMINYL-PEPTIDE CYCLOTRANSFERASE"/>
    <property type="match status" value="1"/>
</dbReference>
<keyword evidence="1" id="KW-0732">Signal</keyword>
<dbReference type="AlphaFoldDB" id="A0A3A8IX41"/>
<dbReference type="EMBL" id="RAVZ01000100">
    <property type="protein sequence ID" value="RKG87268.1"/>
    <property type="molecule type" value="Genomic_DNA"/>
</dbReference>
<sequence length="267" mass="29835">MRRMSWSLSLSLLCLGCAPAQRQAPDAGPSEVVPQRLVARIVHTYPHDPTAFTQGLQFHQGQLYESTGEDGDLRRISLEQAAPLWKQPLPDVFPEGLASDGERLYQLTWQDETLFVWNGATPPVQEKQVAYTGEGWGLCFWRGQLVRSDGTSTLRFHDPKDFHVKSQVEVTSQGVRQERLNELECAEDGVYANVWHANHVLKIDYATGRVLAVIDASELVRVVRGRAPGYEAVLNGIALEPGTGRLFFTGKRWPDLFEVKLEPAATP</sequence>
<dbReference type="Pfam" id="PF05096">
    <property type="entry name" value="Glu_cyclase_2"/>
    <property type="match status" value="1"/>
</dbReference>